<dbReference type="PANTHER" id="PTHR32552">
    <property type="entry name" value="FERRICHROME IRON RECEPTOR-RELATED"/>
    <property type="match status" value="1"/>
</dbReference>
<dbReference type="InterPro" id="IPR039426">
    <property type="entry name" value="TonB-dep_rcpt-like"/>
</dbReference>
<dbReference type="GO" id="GO:0009279">
    <property type="term" value="C:cell outer membrane"/>
    <property type="evidence" value="ECO:0007669"/>
    <property type="project" value="UniProtKB-SubCell"/>
</dbReference>
<dbReference type="CDD" id="cd01347">
    <property type="entry name" value="ligand_gated_channel"/>
    <property type="match status" value="1"/>
</dbReference>
<dbReference type="PANTHER" id="PTHR32552:SF68">
    <property type="entry name" value="FERRICHROME OUTER MEMBRANE TRANSPORTER_PHAGE RECEPTOR"/>
    <property type="match status" value="1"/>
</dbReference>
<evidence type="ECO:0000256" key="10">
    <source>
        <dbReference type="ARBA" id="ARBA00023077"/>
    </source>
</evidence>
<sequence length="829" mass="90253">MRADVKQARVRSVVRGSRSRIAALLITVAPFCATTLAEPVRAQVAAEQEFAIPAGRLDGALAAFGRQSGLQVTALAAVTAGKVSPGFAGRATPDQALEHLLAGTGLVHSFPAPRTASVALPLGPGGAYAAAGDVALEPITVEGQGGTPGVDGYVATKSEVGTKTDTPIIEVPQTVNVVTRQEMDDRGVVDFNSAVAYTPGIVVTDYPGGQGMPDIYLRGFRATQQESTYRDGLRNGFNAYDTDVEMYGIERIDVLKGPSSVLYGQGTPGGIVHMTSKRPTRTPYNEIQVQGGSFDRKQTAVDFSGPVPTDPTLFYRFTALWRDSGTQIDYAPDDRIYVAPALTWAPSQWTSLTVLTSYQKSKKGGSEQSLPMDNTIFDKGPKIPSSLFLGVPGMTLWKTENASVGYEFKHAFDNIWRFTQNFRYTHAKVDYVSGWIWDWPPALVNNRYANIGVQVRPKDSDAVLVDNTMKGEFATGPFVHKVLFGIDYNYYRYHETRTNSTNFVTIDIFNPVYDASGLTLGTPWVNESQAFHQLGFYAQDQIKLDRWIVSLGGRHDAVNSETLNRLSDTTTKTEASAFTGRAGLGYLFDNGVAPYVSYSTSFNPVVGTDFYGSPFKPTTGEQYEAGVKYQPVGINGMITASVFQITQQNVTTADPNHLFYSVQDGEVRSRGFELEGKIEPLKGFNVVAGYSYTDARVTKDNPETVGGFSKVGLRQAAVPYHKASLWLDYRFQEPALQGVKVGAGVRYIGASMAPVDTATRTQVEVPGYTLLDASVSWDLGARFAELKGVTASITGTNLTDETYFTPGFYSNTVFYGNRRSVIGTLSYKW</sequence>
<keyword evidence="9" id="KW-0406">Ion transport</keyword>
<dbReference type="InterPro" id="IPR012910">
    <property type="entry name" value="Plug_dom"/>
</dbReference>
<keyword evidence="6 14" id="KW-0812">Transmembrane</keyword>
<comment type="caution">
    <text evidence="17">The sequence shown here is derived from an EMBL/GenBank/DDBJ whole genome shotgun (WGS) entry which is preliminary data.</text>
</comment>
<dbReference type="Gene3D" id="2.170.130.10">
    <property type="entry name" value="TonB-dependent receptor, plug domain"/>
    <property type="match status" value="1"/>
</dbReference>
<keyword evidence="12" id="KW-0675">Receptor</keyword>
<keyword evidence="8" id="KW-0408">Iron</keyword>
<evidence type="ECO:0000256" key="3">
    <source>
        <dbReference type="ARBA" id="ARBA00022448"/>
    </source>
</evidence>
<dbReference type="FunFam" id="2.170.130.10:FF:000001">
    <property type="entry name" value="Catecholate siderophore TonB-dependent receptor"/>
    <property type="match status" value="1"/>
</dbReference>
<dbReference type="Pfam" id="PF00593">
    <property type="entry name" value="TonB_dep_Rec_b-barrel"/>
    <property type="match status" value="1"/>
</dbReference>
<reference evidence="17 18" key="1">
    <citation type="submission" date="2017-07" db="EMBL/GenBank/DDBJ databases">
        <title>Draft Genome Sequences of Select Purple Nonsulfur Bacteria.</title>
        <authorList>
            <person name="Lasarre B."/>
            <person name="Mckinlay J.B."/>
        </authorList>
    </citation>
    <scope>NUCLEOTIDE SEQUENCE [LARGE SCALE GENOMIC DNA]</scope>
    <source>
        <strain evidence="17 18">DSM 11907</strain>
    </source>
</reference>
<evidence type="ECO:0000256" key="6">
    <source>
        <dbReference type="ARBA" id="ARBA00022692"/>
    </source>
</evidence>
<keyword evidence="4 14" id="KW-1134">Transmembrane beta strand</keyword>
<evidence type="ECO:0000256" key="15">
    <source>
        <dbReference type="RuleBase" id="RU003357"/>
    </source>
</evidence>
<keyword evidence="7" id="KW-0732">Signal</keyword>
<dbReference type="AlphaFoldDB" id="A0A327KSE9"/>
<evidence type="ECO:0000256" key="2">
    <source>
        <dbReference type="ARBA" id="ARBA00009810"/>
    </source>
</evidence>
<evidence type="ECO:0000256" key="14">
    <source>
        <dbReference type="PROSITE-ProRule" id="PRU01360"/>
    </source>
</evidence>
<dbReference type="PROSITE" id="PS52016">
    <property type="entry name" value="TONB_DEPENDENT_REC_3"/>
    <property type="match status" value="1"/>
</dbReference>
<keyword evidence="3 14" id="KW-0813">Transport</keyword>
<dbReference type="InterPro" id="IPR000531">
    <property type="entry name" value="Beta-barrel_TonB"/>
</dbReference>
<accession>A0A327KSE9</accession>
<organism evidence="17 18">
    <name type="scientific">Rhodoplanes elegans</name>
    <dbReference type="NCBI Taxonomy" id="29408"/>
    <lineage>
        <taxon>Bacteria</taxon>
        <taxon>Pseudomonadati</taxon>
        <taxon>Pseudomonadota</taxon>
        <taxon>Alphaproteobacteria</taxon>
        <taxon>Hyphomicrobiales</taxon>
        <taxon>Nitrobacteraceae</taxon>
        <taxon>Rhodoplanes</taxon>
    </lineage>
</organism>
<dbReference type="GO" id="GO:0015891">
    <property type="term" value="P:siderophore transport"/>
    <property type="evidence" value="ECO:0007669"/>
    <property type="project" value="InterPro"/>
</dbReference>
<dbReference type="InterPro" id="IPR010105">
    <property type="entry name" value="TonB_sidphr_rcpt"/>
</dbReference>
<evidence type="ECO:0000256" key="1">
    <source>
        <dbReference type="ARBA" id="ARBA00004571"/>
    </source>
</evidence>
<gene>
    <name evidence="17" type="ORF">CH338_06875</name>
</gene>
<comment type="similarity">
    <text evidence="2 14 15">Belongs to the TonB-dependent receptor family.</text>
</comment>
<keyword evidence="13 14" id="KW-0998">Cell outer membrane</keyword>
<dbReference type="InterPro" id="IPR011662">
    <property type="entry name" value="Secretin/TonB_short_N"/>
</dbReference>
<dbReference type="FunFam" id="2.40.170.20:FF:000005">
    <property type="entry name" value="TonB-dependent siderophore receptor"/>
    <property type="match status" value="1"/>
</dbReference>
<evidence type="ECO:0000259" key="16">
    <source>
        <dbReference type="SMART" id="SM00965"/>
    </source>
</evidence>
<evidence type="ECO:0000256" key="4">
    <source>
        <dbReference type="ARBA" id="ARBA00022452"/>
    </source>
</evidence>
<dbReference type="Proteomes" id="UP000248863">
    <property type="component" value="Unassembled WGS sequence"/>
</dbReference>
<dbReference type="Pfam" id="PF07715">
    <property type="entry name" value="Plug"/>
    <property type="match status" value="1"/>
</dbReference>
<evidence type="ECO:0000256" key="5">
    <source>
        <dbReference type="ARBA" id="ARBA00022496"/>
    </source>
</evidence>
<evidence type="ECO:0000256" key="13">
    <source>
        <dbReference type="ARBA" id="ARBA00023237"/>
    </source>
</evidence>
<protein>
    <recommendedName>
        <fullName evidence="16">Secretin/TonB short N-terminal domain-containing protein</fullName>
    </recommendedName>
</protein>
<keyword evidence="10 15" id="KW-0798">TonB box</keyword>
<name>A0A327KSE9_9BRAD</name>
<dbReference type="InterPro" id="IPR037066">
    <property type="entry name" value="Plug_dom_sf"/>
</dbReference>
<keyword evidence="18" id="KW-1185">Reference proteome</keyword>
<dbReference type="GO" id="GO:0015344">
    <property type="term" value="F:siderophore uptake transmembrane transporter activity"/>
    <property type="evidence" value="ECO:0007669"/>
    <property type="project" value="TreeGrafter"/>
</dbReference>
<dbReference type="OrthoDB" id="9760333at2"/>
<keyword evidence="5" id="KW-0410">Iron transport</keyword>
<dbReference type="NCBIfam" id="TIGR01783">
    <property type="entry name" value="TonB-siderophor"/>
    <property type="match status" value="1"/>
</dbReference>
<evidence type="ECO:0000256" key="12">
    <source>
        <dbReference type="ARBA" id="ARBA00023170"/>
    </source>
</evidence>
<evidence type="ECO:0000256" key="8">
    <source>
        <dbReference type="ARBA" id="ARBA00023004"/>
    </source>
</evidence>
<evidence type="ECO:0000313" key="18">
    <source>
        <dbReference type="Proteomes" id="UP000248863"/>
    </source>
</evidence>
<feature type="domain" description="Secretin/TonB short N-terminal" evidence="16">
    <location>
        <begin position="70"/>
        <end position="121"/>
    </location>
</feature>
<dbReference type="GO" id="GO:0038023">
    <property type="term" value="F:signaling receptor activity"/>
    <property type="evidence" value="ECO:0007669"/>
    <property type="project" value="InterPro"/>
</dbReference>
<evidence type="ECO:0000256" key="11">
    <source>
        <dbReference type="ARBA" id="ARBA00023136"/>
    </source>
</evidence>
<dbReference type="SUPFAM" id="SSF56935">
    <property type="entry name" value="Porins"/>
    <property type="match status" value="1"/>
</dbReference>
<dbReference type="RefSeq" id="WP_146618689.1">
    <property type="nucleotide sequence ID" value="NZ_NHSK01000108.1"/>
</dbReference>
<comment type="subcellular location">
    <subcellularLocation>
        <location evidence="1 14">Cell outer membrane</location>
        <topology evidence="1 14">Multi-pass membrane protein</topology>
    </subcellularLocation>
</comment>
<evidence type="ECO:0000256" key="7">
    <source>
        <dbReference type="ARBA" id="ARBA00022729"/>
    </source>
</evidence>
<evidence type="ECO:0000256" key="9">
    <source>
        <dbReference type="ARBA" id="ARBA00023065"/>
    </source>
</evidence>
<dbReference type="InterPro" id="IPR036942">
    <property type="entry name" value="Beta-barrel_TonB_sf"/>
</dbReference>
<dbReference type="SMART" id="SM00965">
    <property type="entry name" value="STN"/>
    <property type="match status" value="1"/>
</dbReference>
<dbReference type="EMBL" id="NPEU01000046">
    <property type="protein sequence ID" value="RAI40232.1"/>
    <property type="molecule type" value="Genomic_DNA"/>
</dbReference>
<dbReference type="Gene3D" id="2.40.170.20">
    <property type="entry name" value="TonB-dependent receptor, beta-barrel domain"/>
    <property type="match status" value="1"/>
</dbReference>
<proteinExistence type="inferred from homology"/>
<dbReference type="Gene3D" id="3.55.50.30">
    <property type="match status" value="1"/>
</dbReference>
<evidence type="ECO:0000313" key="17">
    <source>
        <dbReference type="EMBL" id="RAI40232.1"/>
    </source>
</evidence>
<keyword evidence="11 14" id="KW-0472">Membrane</keyword>